<dbReference type="AlphaFoldDB" id="A0AAP0GAK7"/>
<comment type="caution">
    <text evidence="1">The sequence shown here is derived from an EMBL/GenBank/DDBJ whole genome shotgun (WGS) entry which is preliminary data.</text>
</comment>
<gene>
    <name evidence="1" type="ORF">KSP39_PZI005663</name>
</gene>
<evidence type="ECO:0000313" key="1">
    <source>
        <dbReference type="EMBL" id="KAK8948676.1"/>
    </source>
</evidence>
<organism evidence="1 2">
    <name type="scientific">Platanthera zijinensis</name>
    <dbReference type="NCBI Taxonomy" id="2320716"/>
    <lineage>
        <taxon>Eukaryota</taxon>
        <taxon>Viridiplantae</taxon>
        <taxon>Streptophyta</taxon>
        <taxon>Embryophyta</taxon>
        <taxon>Tracheophyta</taxon>
        <taxon>Spermatophyta</taxon>
        <taxon>Magnoliopsida</taxon>
        <taxon>Liliopsida</taxon>
        <taxon>Asparagales</taxon>
        <taxon>Orchidaceae</taxon>
        <taxon>Orchidoideae</taxon>
        <taxon>Orchideae</taxon>
        <taxon>Orchidinae</taxon>
        <taxon>Platanthera</taxon>
    </lineage>
</organism>
<accession>A0AAP0GAK7</accession>
<evidence type="ECO:0000313" key="2">
    <source>
        <dbReference type="Proteomes" id="UP001418222"/>
    </source>
</evidence>
<protein>
    <submittedName>
        <fullName evidence="1">Uncharacterized protein</fullName>
    </submittedName>
</protein>
<proteinExistence type="predicted"/>
<keyword evidence="2" id="KW-1185">Reference proteome</keyword>
<dbReference type="Proteomes" id="UP001418222">
    <property type="component" value="Unassembled WGS sequence"/>
</dbReference>
<sequence length="200" mass="21891">MAQGAPVAYAIVAPPLQCPDAATIVQLANPCAYGPGPCCSSRTYFISQVAHEEQQLSIYVQLWEKTKKGKQNQWMDKAAEEVYNKLLELHEHFPEIFSGIRTESVAIPGRSTPFIIATPDPEFLATRLYQNCSMEAPGPRQTMRGCSWAVRSAGPPHNSPPKRVCGRIGRTGNTASAFNRSKAVGFKEPDCGSTCAHCRH</sequence>
<name>A0AAP0GAK7_9ASPA</name>
<reference evidence="1 2" key="1">
    <citation type="journal article" date="2022" name="Nat. Plants">
        <title>Genomes of leafy and leafless Platanthera orchids illuminate the evolution of mycoheterotrophy.</title>
        <authorList>
            <person name="Li M.H."/>
            <person name="Liu K.W."/>
            <person name="Li Z."/>
            <person name="Lu H.C."/>
            <person name="Ye Q.L."/>
            <person name="Zhang D."/>
            <person name="Wang J.Y."/>
            <person name="Li Y.F."/>
            <person name="Zhong Z.M."/>
            <person name="Liu X."/>
            <person name="Yu X."/>
            <person name="Liu D.K."/>
            <person name="Tu X.D."/>
            <person name="Liu B."/>
            <person name="Hao Y."/>
            <person name="Liao X.Y."/>
            <person name="Jiang Y.T."/>
            <person name="Sun W.H."/>
            <person name="Chen J."/>
            <person name="Chen Y.Q."/>
            <person name="Ai Y."/>
            <person name="Zhai J.W."/>
            <person name="Wu S.S."/>
            <person name="Zhou Z."/>
            <person name="Hsiao Y.Y."/>
            <person name="Wu W.L."/>
            <person name="Chen Y.Y."/>
            <person name="Lin Y.F."/>
            <person name="Hsu J.L."/>
            <person name="Li C.Y."/>
            <person name="Wang Z.W."/>
            <person name="Zhao X."/>
            <person name="Zhong W.Y."/>
            <person name="Ma X.K."/>
            <person name="Ma L."/>
            <person name="Huang J."/>
            <person name="Chen G.Z."/>
            <person name="Huang M.Z."/>
            <person name="Huang L."/>
            <person name="Peng D.H."/>
            <person name="Luo Y.B."/>
            <person name="Zou S.Q."/>
            <person name="Chen S.P."/>
            <person name="Lan S."/>
            <person name="Tsai W.C."/>
            <person name="Van de Peer Y."/>
            <person name="Liu Z.J."/>
        </authorList>
    </citation>
    <scope>NUCLEOTIDE SEQUENCE [LARGE SCALE GENOMIC DNA]</scope>
    <source>
        <strain evidence="1">Lor287</strain>
    </source>
</reference>
<dbReference type="EMBL" id="JBBWWQ010000004">
    <property type="protein sequence ID" value="KAK8948676.1"/>
    <property type="molecule type" value="Genomic_DNA"/>
</dbReference>